<keyword evidence="3" id="KW-0456">Lyase</keyword>
<organism evidence="3 4">
    <name type="scientific">Pontibacter silvestris</name>
    <dbReference type="NCBI Taxonomy" id="2305183"/>
    <lineage>
        <taxon>Bacteria</taxon>
        <taxon>Pseudomonadati</taxon>
        <taxon>Bacteroidota</taxon>
        <taxon>Cytophagia</taxon>
        <taxon>Cytophagales</taxon>
        <taxon>Hymenobacteraceae</taxon>
        <taxon>Pontibacter</taxon>
    </lineage>
</organism>
<dbReference type="InterPro" id="IPR015943">
    <property type="entry name" value="WD40/YVTN_repeat-like_dom_sf"/>
</dbReference>
<dbReference type="RefSeq" id="WP_229958613.1">
    <property type="nucleotide sequence ID" value="NZ_JAJJWI010000003.1"/>
</dbReference>
<gene>
    <name evidence="3" type="ORF">ACFSKU_13265</name>
</gene>
<dbReference type="SUPFAM" id="SSF50969">
    <property type="entry name" value="YVTN repeat-like/Quinoprotein amine dehydrogenase"/>
    <property type="match status" value="1"/>
</dbReference>
<dbReference type="GO" id="GO:0016829">
    <property type="term" value="F:lyase activity"/>
    <property type="evidence" value="ECO:0007669"/>
    <property type="project" value="UniProtKB-KW"/>
</dbReference>
<reference evidence="4" key="1">
    <citation type="journal article" date="2019" name="Int. J. Syst. Evol. Microbiol.">
        <title>The Global Catalogue of Microorganisms (GCM) 10K type strain sequencing project: providing services to taxonomists for standard genome sequencing and annotation.</title>
        <authorList>
            <consortium name="The Broad Institute Genomics Platform"/>
            <consortium name="The Broad Institute Genome Sequencing Center for Infectious Disease"/>
            <person name="Wu L."/>
            <person name="Ma J."/>
        </authorList>
    </citation>
    <scope>NUCLEOTIDE SEQUENCE [LARGE SCALE GENOMIC DNA]</scope>
    <source>
        <strain evidence="4">JCM 16545</strain>
    </source>
</reference>
<dbReference type="InterPro" id="IPR027946">
    <property type="entry name" value="Ogl_dom"/>
</dbReference>
<feature type="chain" id="PRO_5047462849" evidence="1">
    <location>
        <begin position="24"/>
        <end position="415"/>
    </location>
</feature>
<evidence type="ECO:0000256" key="1">
    <source>
        <dbReference type="SAM" id="SignalP"/>
    </source>
</evidence>
<dbReference type="Gene3D" id="2.130.10.10">
    <property type="entry name" value="YVTN repeat-like/Quinoprotein amine dehydrogenase"/>
    <property type="match status" value="1"/>
</dbReference>
<dbReference type="InterPro" id="IPR011044">
    <property type="entry name" value="Quino_amine_DH_bsu"/>
</dbReference>
<dbReference type="PANTHER" id="PTHR36842">
    <property type="entry name" value="PROTEIN TOLB HOMOLOG"/>
    <property type="match status" value="1"/>
</dbReference>
<dbReference type="SUPFAM" id="SSF82171">
    <property type="entry name" value="DPP6 N-terminal domain-like"/>
    <property type="match status" value="1"/>
</dbReference>
<name>A0ABW4X038_9BACT</name>
<evidence type="ECO:0000259" key="2">
    <source>
        <dbReference type="Pfam" id="PF14583"/>
    </source>
</evidence>
<keyword evidence="4" id="KW-1185">Reference proteome</keyword>
<feature type="signal peptide" evidence="1">
    <location>
        <begin position="1"/>
        <end position="23"/>
    </location>
</feature>
<evidence type="ECO:0000313" key="4">
    <source>
        <dbReference type="Proteomes" id="UP001597369"/>
    </source>
</evidence>
<dbReference type="Pfam" id="PF14583">
    <property type="entry name" value="Pectate_lyase22"/>
    <property type="match status" value="1"/>
</dbReference>
<dbReference type="PANTHER" id="PTHR36842:SF1">
    <property type="entry name" value="PROTEIN TOLB"/>
    <property type="match status" value="1"/>
</dbReference>
<keyword evidence="1" id="KW-0732">Signal</keyword>
<dbReference type="EMBL" id="JBHUHV010000039">
    <property type="protein sequence ID" value="MFD2067858.1"/>
    <property type="molecule type" value="Genomic_DNA"/>
</dbReference>
<feature type="domain" description="Oligogalacturonate lyase" evidence="2">
    <location>
        <begin position="40"/>
        <end position="407"/>
    </location>
</feature>
<evidence type="ECO:0000313" key="3">
    <source>
        <dbReference type="EMBL" id="MFD2067858.1"/>
    </source>
</evidence>
<comment type="caution">
    <text evidence="3">The sequence shown here is derived from an EMBL/GenBank/DDBJ whole genome shotgun (WGS) entry which is preliminary data.</text>
</comment>
<sequence>MRRITVSVLVGIQVLSVCFCSKAQQVMETGSQKPMPQEWIDKDTGHRIKRISLSEGSNASFYFHNNPFLKQKKIEGNVMVYYNTDAKNNKQLCTVNLKTLKTEQLTDNASPKKGELLAPKHREAFYQSNDSIFATSIDTKKTRLVYVFPKDIRGSITTLNADETLLGGSFAGPEKDEIYRKYPEKSDYFNRIYDAKIPHTLFTVNLKTGELKEIHQENTWLGHIQFSPTDPDLLMFCHEGPWHKVDRIWTYNMKSGKVKKMHTRTVENEIAGHEFFSPDGKTIWFDQQVPRSVAFYLTGTDVTTGKEKQYQIDRNEWSIHFNVSSDQKLFAGDGGDQGQVAKAEDGMWVYLFRPEGNRLKSERLVNMRHHYYRLEPNVHFSPDGKWVIFRANFEGESQVYAVEIEKSGKKLGATY</sequence>
<dbReference type="Proteomes" id="UP001597369">
    <property type="component" value="Unassembled WGS sequence"/>
</dbReference>
<accession>A0ABW4X038</accession>
<protein>
    <submittedName>
        <fullName evidence="3">Oligogalacturonate lyase family protein</fullName>
    </submittedName>
</protein>
<proteinExistence type="predicted"/>